<organism evidence="2 3">
    <name type="scientific">Caulobacter radicis</name>
    <dbReference type="NCBI Taxonomy" id="2172650"/>
    <lineage>
        <taxon>Bacteria</taxon>
        <taxon>Pseudomonadati</taxon>
        <taxon>Pseudomonadota</taxon>
        <taxon>Alphaproteobacteria</taxon>
        <taxon>Caulobacterales</taxon>
        <taxon>Caulobacteraceae</taxon>
        <taxon>Caulobacter</taxon>
    </lineage>
</organism>
<sequence>MKCEVEAGLVVERLRKLGLIALLSVLAAPPALAAEPPLTLKALRDLPPAQIVARAFASSLEPDPRARVTDTAPDSYALDKVETSLAPRPVADRVCRQQVLTFRFAPQAATATHRTIDPPSVVDRLTLAEHYLLVAPGRSDCAGAAWPPFRASSDAVAGLGVRRLEALLAAPERWRFSCVQPGCDLSKVRVQDLRGVWGEAGGELMLNGEMAGRTGWTITMSAKDDVAVLSTGPTPPS</sequence>
<reference evidence="2 3" key="1">
    <citation type="submission" date="2018-04" db="EMBL/GenBank/DDBJ databases">
        <title>The genome sequence of Caulobacter sp. 736.</title>
        <authorList>
            <person name="Gao J."/>
            <person name="Sun J."/>
        </authorList>
    </citation>
    <scope>NUCLEOTIDE SEQUENCE [LARGE SCALE GENOMIC DNA]</scope>
    <source>
        <strain evidence="2 3">736</strain>
    </source>
</reference>
<name>A0A2T9JGF5_9CAUL</name>
<feature type="signal peptide" evidence="1">
    <location>
        <begin position="1"/>
        <end position="33"/>
    </location>
</feature>
<feature type="chain" id="PRO_5015707140" evidence="1">
    <location>
        <begin position="34"/>
        <end position="237"/>
    </location>
</feature>
<evidence type="ECO:0000313" key="2">
    <source>
        <dbReference type="EMBL" id="PVM82767.1"/>
    </source>
</evidence>
<protein>
    <submittedName>
        <fullName evidence="2">Uncharacterized protein</fullName>
    </submittedName>
</protein>
<dbReference type="AlphaFoldDB" id="A0A2T9JGF5"/>
<comment type="caution">
    <text evidence="2">The sequence shown here is derived from an EMBL/GenBank/DDBJ whole genome shotgun (WGS) entry which is preliminary data.</text>
</comment>
<gene>
    <name evidence="2" type="ORF">DDF65_10550</name>
</gene>
<dbReference type="RefSeq" id="WP_116567020.1">
    <property type="nucleotide sequence ID" value="NZ_QDKP01000034.1"/>
</dbReference>
<dbReference type="EMBL" id="QDKP01000034">
    <property type="protein sequence ID" value="PVM82767.1"/>
    <property type="molecule type" value="Genomic_DNA"/>
</dbReference>
<evidence type="ECO:0000256" key="1">
    <source>
        <dbReference type="SAM" id="SignalP"/>
    </source>
</evidence>
<dbReference type="Proteomes" id="UP000244913">
    <property type="component" value="Unassembled WGS sequence"/>
</dbReference>
<proteinExistence type="predicted"/>
<accession>A0A2T9JGF5</accession>
<keyword evidence="3" id="KW-1185">Reference proteome</keyword>
<keyword evidence="1" id="KW-0732">Signal</keyword>
<evidence type="ECO:0000313" key="3">
    <source>
        <dbReference type="Proteomes" id="UP000244913"/>
    </source>
</evidence>